<evidence type="ECO:0000313" key="2">
    <source>
        <dbReference type="EnsemblProtists" id="EOD28743"/>
    </source>
</evidence>
<dbReference type="HOGENOM" id="CLU_1357808_0_0_1"/>
<dbReference type="eggNOG" id="KOG1961">
    <property type="taxonomic scope" value="Eukaryota"/>
</dbReference>
<dbReference type="Proteomes" id="UP000013827">
    <property type="component" value="Unassembled WGS sequence"/>
</dbReference>
<proteinExistence type="predicted"/>
<dbReference type="KEGG" id="ehx:EMIHUDRAFT_123290"/>
<dbReference type="InterPro" id="IPR007258">
    <property type="entry name" value="Vps52"/>
</dbReference>
<evidence type="ECO:0000313" key="3">
    <source>
        <dbReference type="Proteomes" id="UP000013827"/>
    </source>
</evidence>
<reference evidence="2" key="2">
    <citation type="submission" date="2024-10" db="UniProtKB">
        <authorList>
            <consortium name="EnsemblProtists"/>
        </authorList>
    </citation>
    <scope>IDENTIFICATION</scope>
</reference>
<dbReference type="STRING" id="2903.R1D077"/>
<reference evidence="3" key="1">
    <citation type="journal article" date="2013" name="Nature">
        <title>Pan genome of the phytoplankton Emiliania underpins its global distribution.</title>
        <authorList>
            <person name="Read B.A."/>
            <person name="Kegel J."/>
            <person name="Klute M.J."/>
            <person name="Kuo A."/>
            <person name="Lefebvre S.C."/>
            <person name="Maumus F."/>
            <person name="Mayer C."/>
            <person name="Miller J."/>
            <person name="Monier A."/>
            <person name="Salamov A."/>
            <person name="Young J."/>
            <person name="Aguilar M."/>
            <person name="Claverie J.M."/>
            <person name="Frickenhaus S."/>
            <person name="Gonzalez K."/>
            <person name="Herman E.K."/>
            <person name="Lin Y.C."/>
            <person name="Napier J."/>
            <person name="Ogata H."/>
            <person name="Sarno A.F."/>
            <person name="Shmutz J."/>
            <person name="Schroeder D."/>
            <person name="de Vargas C."/>
            <person name="Verret F."/>
            <person name="von Dassow P."/>
            <person name="Valentin K."/>
            <person name="Van de Peer Y."/>
            <person name="Wheeler G."/>
            <person name="Dacks J.B."/>
            <person name="Delwiche C.F."/>
            <person name="Dyhrman S.T."/>
            <person name="Glockner G."/>
            <person name="John U."/>
            <person name="Richards T."/>
            <person name="Worden A.Z."/>
            <person name="Zhang X."/>
            <person name="Grigoriev I.V."/>
            <person name="Allen A.E."/>
            <person name="Bidle K."/>
            <person name="Borodovsky M."/>
            <person name="Bowler C."/>
            <person name="Brownlee C."/>
            <person name="Cock J.M."/>
            <person name="Elias M."/>
            <person name="Gladyshev V.N."/>
            <person name="Groth M."/>
            <person name="Guda C."/>
            <person name="Hadaegh A."/>
            <person name="Iglesias-Rodriguez M.D."/>
            <person name="Jenkins J."/>
            <person name="Jones B.M."/>
            <person name="Lawson T."/>
            <person name="Leese F."/>
            <person name="Lindquist E."/>
            <person name="Lobanov A."/>
            <person name="Lomsadze A."/>
            <person name="Malik S.B."/>
            <person name="Marsh M.E."/>
            <person name="Mackinder L."/>
            <person name="Mock T."/>
            <person name="Mueller-Roeber B."/>
            <person name="Pagarete A."/>
            <person name="Parker M."/>
            <person name="Probert I."/>
            <person name="Quesneville H."/>
            <person name="Raines C."/>
            <person name="Rensing S.A."/>
            <person name="Riano-Pachon D.M."/>
            <person name="Richier S."/>
            <person name="Rokitta S."/>
            <person name="Shiraiwa Y."/>
            <person name="Soanes D.M."/>
            <person name="van der Giezen M."/>
            <person name="Wahlund T.M."/>
            <person name="Williams B."/>
            <person name="Wilson W."/>
            <person name="Wolfe G."/>
            <person name="Wurch L.L."/>
        </authorList>
    </citation>
    <scope>NUCLEOTIDE SEQUENCE</scope>
</reference>
<dbReference type="GO" id="GO:0032456">
    <property type="term" value="P:endocytic recycling"/>
    <property type="evidence" value="ECO:0007669"/>
    <property type="project" value="TreeGrafter"/>
</dbReference>
<dbReference type="GO" id="GO:0006896">
    <property type="term" value="P:Golgi to vacuole transport"/>
    <property type="evidence" value="ECO:0007669"/>
    <property type="project" value="TreeGrafter"/>
</dbReference>
<dbReference type="RefSeq" id="XP_005781172.1">
    <property type="nucleotide sequence ID" value="XM_005781115.1"/>
</dbReference>
<dbReference type="GO" id="GO:0019905">
    <property type="term" value="F:syntaxin binding"/>
    <property type="evidence" value="ECO:0007669"/>
    <property type="project" value="TreeGrafter"/>
</dbReference>
<dbReference type="PaxDb" id="2903-EOD28743"/>
<dbReference type="GO" id="GO:0005829">
    <property type="term" value="C:cytosol"/>
    <property type="evidence" value="ECO:0007669"/>
    <property type="project" value="GOC"/>
</dbReference>
<evidence type="ECO:0000259" key="1">
    <source>
        <dbReference type="Pfam" id="PF20655"/>
    </source>
</evidence>
<name>A0A0D3JZ08_EMIH1</name>
<dbReference type="PANTHER" id="PTHR14190:SF7">
    <property type="entry name" value="VACUOLAR PROTEIN SORTING-ASSOCIATED PROTEIN 52 HOMOLOG"/>
    <property type="match status" value="1"/>
</dbReference>
<dbReference type="GO" id="GO:0042147">
    <property type="term" value="P:retrograde transport, endosome to Golgi"/>
    <property type="evidence" value="ECO:0007669"/>
    <property type="project" value="TreeGrafter"/>
</dbReference>
<dbReference type="GeneID" id="17274291"/>
<dbReference type="GO" id="GO:0000938">
    <property type="term" value="C:GARP complex"/>
    <property type="evidence" value="ECO:0007669"/>
    <property type="project" value="TreeGrafter"/>
</dbReference>
<protein>
    <recommendedName>
        <fullName evidence="1">Vps52 C-terminal domain-containing protein</fullName>
    </recommendedName>
</protein>
<organism evidence="2 3">
    <name type="scientific">Emiliania huxleyi (strain CCMP1516)</name>
    <dbReference type="NCBI Taxonomy" id="280463"/>
    <lineage>
        <taxon>Eukaryota</taxon>
        <taxon>Haptista</taxon>
        <taxon>Haptophyta</taxon>
        <taxon>Prymnesiophyceae</taxon>
        <taxon>Isochrysidales</taxon>
        <taxon>Noelaerhabdaceae</taxon>
        <taxon>Emiliania</taxon>
    </lineage>
</organism>
<dbReference type="AlphaFoldDB" id="A0A0D3JZ08"/>
<dbReference type="EnsemblProtists" id="EOD28743">
    <property type="protein sequence ID" value="EOD28743"/>
    <property type="gene ID" value="EMIHUDRAFT_123290"/>
</dbReference>
<feature type="domain" description="Vps52 C-terminal" evidence="1">
    <location>
        <begin position="3"/>
        <end position="76"/>
    </location>
</feature>
<accession>A0A0D3JZ08</accession>
<keyword evidence="3" id="KW-1185">Reference proteome</keyword>
<dbReference type="InterPro" id="IPR048361">
    <property type="entry name" value="Vps52_C"/>
</dbReference>
<dbReference type="OMA" id="FLCGMET"/>
<dbReference type="PANTHER" id="PTHR14190">
    <property type="entry name" value="SUPPRESSOR OF ACTIN MUTATIONS 2/VACUOLAR PROTEIN SORTING 52"/>
    <property type="match status" value="1"/>
</dbReference>
<dbReference type="Pfam" id="PF20655">
    <property type="entry name" value="Vps52_C"/>
    <property type="match status" value="1"/>
</dbReference>
<sequence>APETAPHYVARRYAELVASLRSLKVASVEPMLGSILRVLWTEVEKLLSERLARQHPTLKHQAALLINNYDLVVKTVFVEEQLLADNGKMISFVKQAEPLLVPGAPPEDAAKVDKGAMEHLTREFYDKWKAGIEAIHRDVVQSFSNFKLGMDILKQVLTQLLLYYTRFLDLVKQAFPHGPPFAQYILSIPTLMNEIKHFSRNF</sequence>